<dbReference type="RefSeq" id="WP_176351029.1">
    <property type="nucleotide sequence ID" value="NZ_JABWDJ010000736.1"/>
</dbReference>
<feature type="non-terminal residue" evidence="1">
    <location>
        <position position="95"/>
    </location>
</feature>
<name>A0A7Y6PIX1_PHOVU</name>
<gene>
    <name evidence="1" type="ORF">HUV05_24875</name>
</gene>
<dbReference type="EMBL" id="JABWDJ010000736">
    <property type="protein sequence ID" value="NVB76671.1"/>
    <property type="molecule type" value="Genomic_DNA"/>
</dbReference>
<proteinExistence type="predicted"/>
<feature type="non-terminal residue" evidence="1">
    <location>
        <position position="1"/>
    </location>
</feature>
<dbReference type="AlphaFoldDB" id="A0A7Y6PIX1"/>
<organism evidence="1 2">
    <name type="scientific">Phocaeicola vulgatus</name>
    <name type="common">Bacteroides vulgatus</name>
    <dbReference type="NCBI Taxonomy" id="821"/>
    <lineage>
        <taxon>Bacteria</taxon>
        <taxon>Pseudomonadati</taxon>
        <taxon>Bacteroidota</taxon>
        <taxon>Bacteroidia</taxon>
        <taxon>Bacteroidales</taxon>
        <taxon>Bacteroidaceae</taxon>
        <taxon>Phocaeicola</taxon>
    </lineage>
</organism>
<accession>A0A7Y6PIX1</accession>
<evidence type="ECO:0000313" key="1">
    <source>
        <dbReference type="EMBL" id="NVB76671.1"/>
    </source>
</evidence>
<evidence type="ECO:0000313" key="2">
    <source>
        <dbReference type="Proteomes" id="UP000524321"/>
    </source>
</evidence>
<dbReference type="Proteomes" id="UP000524321">
    <property type="component" value="Unassembled WGS sequence"/>
</dbReference>
<protein>
    <submittedName>
        <fullName evidence="1">Uncharacterized protein</fullName>
    </submittedName>
</protein>
<sequence length="95" mass="11003">FKPDNANPYSININNIRQVCGNKEGLLFIRSLQSVTLYDMRLNRFKVLREGEVAGICYAHDALWIATGKEIYRYRDLNQVPELFFSFPSDGEDIL</sequence>
<comment type="caution">
    <text evidence="1">The sequence shown here is derived from an EMBL/GenBank/DDBJ whole genome shotgun (WGS) entry which is preliminary data.</text>
</comment>
<reference evidence="1 2" key="1">
    <citation type="submission" date="2020-04" db="EMBL/GenBank/DDBJ databases">
        <authorList>
            <person name="Pieper L."/>
        </authorList>
    </citation>
    <scope>NUCLEOTIDE SEQUENCE [LARGE SCALE GENOMIC DNA]</scope>
    <source>
        <strain evidence="1 2">B33</strain>
    </source>
</reference>
<reference evidence="1 2" key="2">
    <citation type="submission" date="2020-07" db="EMBL/GenBank/DDBJ databases">
        <title>Bacterial metabolism rescues the inhibition of intestinal drug absorption by food and drug additives.</title>
        <authorList>
            <person name="Zou L."/>
            <person name="Spanogiannopoulos P."/>
            <person name="Chien H.-C."/>
            <person name="Pieper L.M."/>
            <person name="Cai W."/>
            <person name="Khuri N."/>
            <person name="Pottel J."/>
            <person name="Vora B."/>
            <person name="Ni Z."/>
            <person name="Tsakalozou E."/>
            <person name="Zhang W."/>
            <person name="Shoichet B.K."/>
            <person name="Giacomini K.M."/>
            <person name="Turnbaugh P.J."/>
        </authorList>
    </citation>
    <scope>NUCLEOTIDE SEQUENCE [LARGE SCALE GENOMIC DNA]</scope>
    <source>
        <strain evidence="1 2">B33</strain>
    </source>
</reference>